<name>A0A9X2JGJ9_9BACT</name>
<dbReference type="InterPro" id="IPR052519">
    <property type="entry name" value="Euk-type_GlcNAc_Kinase"/>
</dbReference>
<dbReference type="InterPro" id="IPR043129">
    <property type="entry name" value="ATPase_NBD"/>
</dbReference>
<dbReference type="SUPFAM" id="SSF53067">
    <property type="entry name" value="Actin-like ATPase domain"/>
    <property type="match status" value="2"/>
</dbReference>
<comment type="caution">
    <text evidence="2">The sequence shown here is derived from an EMBL/GenBank/DDBJ whole genome shotgun (WGS) entry which is preliminary data.</text>
</comment>
<dbReference type="CDD" id="cd24007">
    <property type="entry name" value="ASKHA_NBD_eukNAGK-like"/>
    <property type="match status" value="1"/>
</dbReference>
<evidence type="ECO:0000313" key="3">
    <source>
        <dbReference type="Proteomes" id="UP001155241"/>
    </source>
</evidence>
<dbReference type="EMBL" id="JAMXLR010000039">
    <property type="protein sequence ID" value="MCO6044801.1"/>
    <property type="molecule type" value="Genomic_DNA"/>
</dbReference>
<dbReference type="RefSeq" id="WP_252852916.1">
    <property type="nucleotide sequence ID" value="NZ_JAMXLR010000039.1"/>
</dbReference>
<feature type="domain" description="ATPase BadF/BadG/BcrA/BcrD type" evidence="1">
    <location>
        <begin position="14"/>
        <end position="276"/>
    </location>
</feature>
<dbReference type="InterPro" id="IPR002731">
    <property type="entry name" value="ATPase_BadF"/>
</dbReference>
<dbReference type="AlphaFoldDB" id="A0A9X2JGJ9"/>
<evidence type="ECO:0000259" key="1">
    <source>
        <dbReference type="Pfam" id="PF01869"/>
    </source>
</evidence>
<dbReference type="PANTHER" id="PTHR43190">
    <property type="entry name" value="N-ACETYL-D-GLUCOSAMINE KINASE"/>
    <property type="match status" value="1"/>
</dbReference>
<dbReference type="PANTHER" id="PTHR43190:SF3">
    <property type="entry name" value="N-ACETYL-D-GLUCOSAMINE KINASE"/>
    <property type="match status" value="1"/>
</dbReference>
<gene>
    <name evidence="2" type="ORF">NG895_12890</name>
</gene>
<reference evidence="2" key="1">
    <citation type="submission" date="2022-06" db="EMBL/GenBank/DDBJ databases">
        <title>Aeoliella straminimaris, a novel planctomycete from sediments.</title>
        <authorList>
            <person name="Vitorino I.R."/>
            <person name="Lage O.M."/>
        </authorList>
    </citation>
    <scope>NUCLEOTIDE SEQUENCE</scope>
    <source>
        <strain evidence="2">ICT_H6.2</strain>
    </source>
</reference>
<organism evidence="2 3">
    <name type="scientific">Aeoliella straminimaris</name>
    <dbReference type="NCBI Taxonomy" id="2954799"/>
    <lineage>
        <taxon>Bacteria</taxon>
        <taxon>Pseudomonadati</taxon>
        <taxon>Planctomycetota</taxon>
        <taxon>Planctomycetia</taxon>
        <taxon>Pirellulales</taxon>
        <taxon>Lacipirellulaceae</taxon>
        <taxon>Aeoliella</taxon>
    </lineage>
</organism>
<dbReference type="Pfam" id="PF01869">
    <property type="entry name" value="BcrAD_BadFG"/>
    <property type="match status" value="1"/>
</dbReference>
<evidence type="ECO:0000313" key="2">
    <source>
        <dbReference type="EMBL" id="MCO6044801.1"/>
    </source>
</evidence>
<sequence>MNASASSSDLCLVVDGGGTKTDCQVVRRDDERFTVVAQGRSSGCNPNAIGTANATTAIAEAIEAARKAAGLPDETRIARAAIAVAGTVDETRRKELEHLLRQQSLAGECRVFPDVLPILSAAATTGTAAGLISGTGATAIARNAYGKCFLAGGWGYLLGDEGSGFSVGREAVRQTLLELEMGAGLSLLGQCVSEQLEASSVAAIKKTVYQPENHRDLLASLAPAVVQCAKAEDKPAITILEQTIEHLLILLHRAVSRLMPPGDDVPVAVMGGMFRPGSPLRQPLERAILRTPGYASVRFVDEPLECVHHLLHDEAFSRPILFAE</sequence>
<accession>A0A9X2JGJ9</accession>
<protein>
    <recommendedName>
        <fullName evidence="1">ATPase BadF/BadG/BcrA/BcrD type domain-containing protein</fullName>
    </recommendedName>
</protein>
<keyword evidence="3" id="KW-1185">Reference proteome</keyword>
<dbReference type="Gene3D" id="3.30.420.40">
    <property type="match status" value="2"/>
</dbReference>
<proteinExistence type="predicted"/>
<dbReference type="Proteomes" id="UP001155241">
    <property type="component" value="Unassembled WGS sequence"/>
</dbReference>